<proteinExistence type="predicted"/>
<keyword evidence="2" id="KW-1185">Reference proteome</keyword>
<gene>
    <name evidence="1" type="ORF">Vadar_032202</name>
</gene>
<name>A0ACB7XMQ2_9ERIC</name>
<organism evidence="1 2">
    <name type="scientific">Vaccinium darrowii</name>
    <dbReference type="NCBI Taxonomy" id="229202"/>
    <lineage>
        <taxon>Eukaryota</taxon>
        <taxon>Viridiplantae</taxon>
        <taxon>Streptophyta</taxon>
        <taxon>Embryophyta</taxon>
        <taxon>Tracheophyta</taxon>
        <taxon>Spermatophyta</taxon>
        <taxon>Magnoliopsida</taxon>
        <taxon>eudicotyledons</taxon>
        <taxon>Gunneridae</taxon>
        <taxon>Pentapetalae</taxon>
        <taxon>asterids</taxon>
        <taxon>Ericales</taxon>
        <taxon>Ericaceae</taxon>
        <taxon>Vaccinioideae</taxon>
        <taxon>Vaccinieae</taxon>
        <taxon>Vaccinium</taxon>
    </lineage>
</organism>
<reference evidence="1 2" key="1">
    <citation type="journal article" date="2021" name="Hortic Res">
        <title>High-quality reference genome and annotation aids understanding of berry development for evergreen blueberry (Vaccinium darrowii).</title>
        <authorList>
            <person name="Yu J."/>
            <person name="Hulse-Kemp A.M."/>
            <person name="Babiker E."/>
            <person name="Staton M."/>
        </authorList>
    </citation>
    <scope>NUCLEOTIDE SEQUENCE [LARGE SCALE GENOMIC DNA]</scope>
    <source>
        <strain evidence="2">cv. NJ 8807/NJ 8810</strain>
        <tissue evidence="1">Young leaf</tissue>
    </source>
</reference>
<dbReference type="Proteomes" id="UP000828048">
    <property type="component" value="Chromosome 10"/>
</dbReference>
<dbReference type="EMBL" id="CM037160">
    <property type="protein sequence ID" value="KAH7841621.1"/>
    <property type="molecule type" value="Genomic_DNA"/>
</dbReference>
<evidence type="ECO:0000313" key="1">
    <source>
        <dbReference type="EMBL" id="KAH7841621.1"/>
    </source>
</evidence>
<sequence>MIIIRITRIFRLCAGSLGYPLGFGGGANDINRLHPSKDGMAFDTTDGRGGTTTLVSVEICLGIRAGGKSWEAVSDTRPLLSTGNMNFLLSPEDLFSAIHQSTNSS</sequence>
<comment type="caution">
    <text evidence="1">The sequence shown here is derived from an EMBL/GenBank/DDBJ whole genome shotgun (WGS) entry which is preliminary data.</text>
</comment>
<protein>
    <submittedName>
        <fullName evidence="1">Uncharacterized protein</fullName>
    </submittedName>
</protein>
<accession>A0ACB7XMQ2</accession>
<evidence type="ECO:0000313" key="2">
    <source>
        <dbReference type="Proteomes" id="UP000828048"/>
    </source>
</evidence>